<reference evidence="1" key="1">
    <citation type="submission" date="2023-10" db="EMBL/GenBank/DDBJ databases">
        <title>Genome assembly of Pristionchus species.</title>
        <authorList>
            <person name="Yoshida K."/>
            <person name="Sommer R.J."/>
        </authorList>
    </citation>
    <scope>NUCLEOTIDE SEQUENCE</scope>
    <source>
        <strain evidence="1">RS0144</strain>
    </source>
</reference>
<dbReference type="EMBL" id="BTSX01000004">
    <property type="protein sequence ID" value="GMS96068.1"/>
    <property type="molecule type" value="Genomic_DNA"/>
</dbReference>
<gene>
    <name evidence="1" type="ORF">PENTCL1PPCAC_18243</name>
</gene>
<organism evidence="1 2">
    <name type="scientific">Pristionchus entomophagus</name>
    <dbReference type="NCBI Taxonomy" id="358040"/>
    <lineage>
        <taxon>Eukaryota</taxon>
        <taxon>Metazoa</taxon>
        <taxon>Ecdysozoa</taxon>
        <taxon>Nematoda</taxon>
        <taxon>Chromadorea</taxon>
        <taxon>Rhabditida</taxon>
        <taxon>Rhabditina</taxon>
        <taxon>Diplogasteromorpha</taxon>
        <taxon>Diplogasteroidea</taxon>
        <taxon>Neodiplogasteridae</taxon>
        <taxon>Pristionchus</taxon>
    </lineage>
</organism>
<name>A0AAV5TPA1_9BILA</name>
<evidence type="ECO:0000313" key="1">
    <source>
        <dbReference type="EMBL" id="GMS96068.1"/>
    </source>
</evidence>
<sequence>MIKNQFGDHSNFNLVIENVTDVGQVTNHVLSTFPHATLYASASLRNIKYRIPRQSSDIFSDLFKKVSASAKGLNVTDFCFTQATLEDAF</sequence>
<dbReference type="Proteomes" id="UP001432027">
    <property type="component" value="Unassembled WGS sequence"/>
</dbReference>
<proteinExistence type="predicted"/>
<evidence type="ECO:0000313" key="2">
    <source>
        <dbReference type="Proteomes" id="UP001432027"/>
    </source>
</evidence>
<protein>
    <submittedName>
        <fullName evidence="1">Uncharacterized protein</fullName>
    </submittedName>
</protein>
<keyword evidence="2" id="KW-1185">Reference proteome</keyword>
<dbReference type="AlphaFoldDB" id="A0AAV5TPA1"/>
<accession>A0AAV5TPA1</accession>
<comment type="caution">
    <text evidence="1">The sequence shown here is derived from an EMBL/GenBank/DDBJ whole genome shotgun (WGS) entry which is preliminary data.</text>
</comment>
<feature type="non-terminal residue" evidence="1">
    <location>
        <position position="89"/>
    </location>
</feature>